<protein>
    <recommendedName>
        <fullName evidence="4">YD repeat-containing protein</fullName>
    </recommendedName>
</protein>
<dbReference type="EMBL" id="BMPE01000008">
    <property type="protein sequence ID" value="GGL06990.1"/>
    <property type="molecule type" value="Genomic_DNA"/>
</dbReference>
<sequence length="302" mass="33253">MHVRPVAALSCRDMRRLLPLLLLTTLSTAHAAYCYDVPGEDRTLFPRVQGSARQVVEERRETDPARPGDAALTIRTFTFQSGQLAQIETQAPGDLTRSLLTLTGRAGYQRAAGGLDALFSGKGVTLADVQRQPRQPVTVTFDPQGRLTAYSGVWENETFQAVKEQVSCTYSAATRQVVERVTRAGAVAQVTTAQLDDRGRLIQRDIAASLPGSGRRATRQTTYTYAPDGTGIRVEDRANGERLPAVLMTTDAAGRVTRIQMADLGDVQEQWQIEYDAQGNWVRQTGTMQGQTFMTVTRRITY</sequence>
<comment type="caution">
    <text evidence="2">The sequence shown here is derived from an EMBL/GenBank/DDBJ whole genome shotgun (WGS) entry which is preliminary data.</text>
</comment>
<name>A0ABQ2FLT0_9DEIO</name>
<proteinExistence type="predicted"/>
<accession>A0ABQ2FLT0</accession>
<organism evidence="2 3">
    <name type="scientific">Deinococcus radiotolerans</name>
    <dbReference type="NCBI Taxonomy" id="1309407"/>
    <lineage>
        <taxon>Bacteria</taxon>
        <taxon>Thermotogati</taxon>
        <taxon>Deinococcota</taxon>
        <taxon>Deinococci</taxon>
        <taxon>Deinococcales</taxon>
        <taxon>Deinococcaceae</taxon>
        <taxon>Deinococcus</taxon>
    </lineage>
</organism>
<dbReference type="Gene3D" id="2.180.10.10">
    <property type="entry name" value="RHS repeat-associated core"/>
    <property type="match status" value="1"/>
</dbReference>
<evidence type="ECO:0000313" key="3">
    <source>
        <dbReference type="Proteomes" id="UP000604341"/>
    </source>
</evidence>
<evidence type="ECO:0000256" key="1">
    <source>
        <dbReference type="SAM" id="SignalP"/>
    </source>
</evidence>
<dbReference type="Proteomes" id="UP000604341">
    <property type="component" value="Unassembled WGS sequence"/>
</dbReference>
<evidence type="ECO:0008006" key="4">
    <source>
        <dbReference type="Google" id="ProtNLM"/>
    </source>
</evidence>
<feature type="signal peptide" evidence="1">
    <location>
        <begin position="1"/>
        <end position="31"/>
    </location>
</feature>
<gene>
    <name evidence="2" type="ORF">GCM10010844_27260</name>
</gene>
<keyword evidence="1" id="KW-0732">Signal</keyword>
<feature type="chain" id="PRO_5045087273" description="YD repeat-containing protein" evidence="1">
    <location>
        <begin position="32"/>
        <end position="302"/>
    </location>
</feature>
<evidence type="ECO:0000313" key="2">
    <source>
        <dbReference type="EMBL" id="GGL06990.1"/>
    </source>
</evidence>
<reference evidence="3" key="1">
    <citation type="journal article" date="2019" name="Int. J. Syst. Evol. Microbiol.">
        <title>The Global Catalogue of Microorganisms (GCM) 10K type strain sequencing project: providing services to taxonomists for standard genome sequencing and annotation.</title>
        <authorList>
            <consortium name="The Broad Institute Genomics Platform"/>
            <consortium name="The Broad Institute Genome Sequencing Center for Infectious Disease"/>
            <person name="Wu L."/>
            <person name="Ma J."/>
        </authorList>
    </citation>
    <scope>NUCLEOTIDE SEQUENCE [LARGE SCALE GENOMIC DNA]</scope>
    <source>
        <strain evidence="3">JCM 19173</strain>
    </source>
</reference>
<keyword evidence="3" id="KW-1185">Reference proteome</keyword>